<evidence type="ECO:0000256" key="1">
    <source>
        <dbReference type="SAM" id="Coils"/>
    </source>
</evidence>
<dbReference type="AlphaFoldDB" id="A0A9W4KBZ0"/>
<sequence>MSRQPTRSIASAGSESVGSLRQSSPARAERSSSNPALHMGDNDTALPSMEFHSHHPQPSIAHRRTGSTLKTVMRKIFNRKRQSQADELEENPYESTFATPPMRKSVPTKGRSLLAVPPPLNLNSHRSSPLSAENLQLADTHLSPLSPLSSATLRDSMPGSMPRRRRATLPSVVFSDDESRFAVASAISDPQEDRSHIPERRHSLLSHRLSRSTDALREMTDNLPETLVSWPQRTSSAPPRPASVPGSQSPPLDESSNSGQSGRPSSGTTVTSVTRMSAAPSLMEVDEQAEQPSLPSNVASLVNTMQQDDSVTLEQRLTTLEVKLIDLEFAIARLQTNSPEDPTEKLSRPRHPPSSDSFPPHMRNKPTAFLSAIDRDESPSPLPTISTRPSSTSTIRADPMTPRTLRPAPSATSLSDYQGVSIEQYSTLVTLLRREQTARRNLETQVGGLREDIRDLQRAALDSMQSGMGMMQPGHPTESRQFLRFRRALGDSDTSPPLRSDDKPTGITDSDSDWDRSDIYPHDDPWGPPKWERQRVVTAPMI</sequence>
<feature type="coiled-coil region" evidence="1">
    <location>
        <begin position="432"/>
        <end position="459"/>
    </location>
</feature>
<feature type="compositionally biased region" description="Basic and acidic residues" evidence="2">
    <location>
        <begin position="191"/>
        <end position="202"/>
    </location>
</feature>
<feature type="compositionally biased region" description="Polar residues" evidence="2">
    <location>
        <begin position="1"/>
        <end position="35"/>
    </location>
</feature>
<gene>
    <name evidence="3" type="ORF">PEGY_LOCUS5365</name>
</gene>
<proteinExistence type="predicted"/>
<dbReference type="Proteomes" id="UP001154252">
    <property type="component" value="Unassembled WGS sequence"/>
</dbReference>
<dbReference type="OrthoDB" id="5428925at2759"/>
<feature type="region of interest" description="Disordered" evidence="2">
    <location>
        <begin position="227"/>
        <end position="273"/>
    </location>
</feature>
<feature type="compositionally biased region" description="Low complexity" evidence="2">
    <location>
        <begin position="383"/>
        <end position="396"/>
    </location>
</feature>
<feature type="region of interest" description="Disordered" evidence="2">
    <location>
        <begin position="186"/>
        <end position="208"/>
    </location>
</feature>
<protein>
    <submittedName>
        <fullName evidence="3">Uncharacterized protein</fullName>
    </submittedName>
</protein>
<evidence type="ECO:0000313" key="3">
    <source>
        <dbReference type="EMBL" id="CAG8898760.1"/>
    </source>
</evidence>
<evidence type="ECO:0000256" key="2">
    <source>
        <dbReference type="SAM" id="MobiDB-lite"/>
    </source>
</evidence>
<keyword evidence="1" id="KW-0175">Coiled coil</keyword>
<comment type="caution">
    <text evidence="3">The sequence shown here is derived from an EMBL/GenBank/DDBJ whole genome shotgun (WGS) entry which is preliminary data.</text>
</comment>
<feature type="region of interest" description="Disordered" evidence="2">
    <location>
        <begin position="1"/>
        <end position="67"/>
    </location>
</feature>
<organism evidence="3 4">
    <name type="scientific">Penicillium egyptiacum</name>
    <dbReference type="NCBI Taxonomy" id="1303716"/>
    <lineage>
        <taxon>Eukaryota</taxon>
        <taxon>Fungi</taxon>
        <taxon>Dikarya</taxon>
        <taxon>Ascomycota</taxon>
        <taxon>Pezizomycotina</taxon>
        <taxon>Eurotiomycetes</taxon>
        <taxon>Eurotiomycetidae</taxon>
        <taxon>Eurotiales</taxon>
        <taxon>Aspergillaceae</taxon>
        <taxon>Penicillium</taxon>
    </lineage>
</organism>
<evidence type="ECO:0000313" key="4">
    <source>
        <dbReference type="Proteomes" id="UP001154252"/>
    </source>
</evidence>
<reference evidence="3" key="1">
    <citation type="submission" date="2021-07" db="EMBL/GenBank/DDBJ databases">
        <authorList>
            <person name="Branca A.L. A."/>
        </authorList>
    </citation>
    <scope>NUCLEOTIDE SEQUENCE</scope>
</reference>
<feature type="compositionally biased region" description="Low complexity" evidence="2">
    <location>
        <begin position="255"/>
        <end position="267"/>
    </location>
</feature>
<feature type="region of interest" description="Disordered" evidence="2">
    <location>
        <begin position="336"/>
        <end position="413"/>
    </location>
</feature>
<feature type="region of interest" description="Disordered" evidence="2">
    <location>
        <begin position="143"/>
        <end position="171"/>
    </location>
</feature>
<feature type="compositionally biased region" description="Basic and acidic residues" evidence="2">
    <location>
        <begin position="513"/>
        <end position="535"/>
    </location>
</feature>
<feature type="region of interest" description="Disordered" evidence="2">
    <location>
        <begin position="490"/>
        <end position="542"/>
    </location>
</feature>
<keyword evidence="4" id="KW-1185">Reference proteome</keyword>
<accession>A0A9W4KBZ0</accession>
<feature type="region of interest" description="Disordered" evidence="2">
    <location>
        <begin position="79"/>
        <end position="106"/>
    </location>
</feature>
<dbReference type="EMBL" id="CAJVRC010000863">
    <property type="protein sequence ID" value="CAG8898760.1"/>
    <property type="molecule type" value="Genomic_DNA"/>
</dbReference>
<name>A0A9W4KBZ0_9EURO</name>